<evidence type="ECO:0000313" key="2">
    <source>
        <dbReference type="Proteomes" id="UP000230154"/>
    </source>
</evidence>
<proteinExistence type="predicted"/>
<dbReference type="AlphaFoldDB" id="A0A2H0TRJ6"/>
<reference evidence="2" key="1">
    <citation type="submission" date="2017-09" db="EMBL/GenBank/DDBJ databases">
        <title>Depth-based differentiation of microbial function through sediment-hosted aquifers and enrichment of novel symbionts in the deep terrestrial subsurface.</title>
        <authorList>
            <person name="Probst A.J."/>
            <person name="Ladd B."/>
            <person name="Jarett J.K."/>
            <person name="Geller-Mcgrath D.E."/>
            <person name="Sieber C.M.K."/>
            <person name="Emerson J.B."/>
            <person name="Anantharaman K."/>
            <person name="Thomas B.C."/>
            <person name="Malmstrom R."/>
            <person name="Stieglmeier M."/>
            <person name="Klingl A."/>
            <person name="Woyke T."/>
            <person name="Ryan C.M."/>
            <person name="Banfield J.F."/>
        </authorList>
    </citation>
    <scope>NUCLEOTIDE SEQUENCE [LARGE SCALE GENOMIC DNA]</scope>
</reference>
<dbReference type="Proteomes" id="UP000230154">
    <property type="component" value="Unassembled WGS sequence"/>
</dbReference>
<name>A0A2H0TRJ6_9BACT</name>
<evidence type="ECO:0000313" key="1">
    <source>
        <dbReference type="EMBL" id="PIR74759.1"/>
    </source>
</evidence>
<protein>
    <submittedName>
        <fullName evidence="1">Uncharacterized protein</fullName>
    </submittedName>
</protein>
<accession>A0A2H0TRJ6</accession>
<dbReference type="EMBL" id="PFCB01000008">
    <property type="protein sequence ID" value="PIR74759.1"/>
    <property type="molecule type" value="Genomic_DNA"/>
</dbReference>
<comment type="caution">
    <text evidence="1">The sequence shown here is derived from an EMBL/GenBank/DDBJ whole genome shotgun (WGS) entry which is preliminary data.</text>
</comment>
<sequence>MQTQTLQEKVRSQRDKLVELSNMTHGSQQECGRDSDVAVIPQHTEPVNWNKGWGKYGKT</sequence>
<gene>
    <name evidence="1" type="ORF">COU35_00805</name>
</gene>
<organism evidence="1 2">
    <name type="scientific">Candidatus Magasanikbacteria bacterium CG10_big_fil_rev_8_21_14_0_10_47_10</name>
    <dbReference type="NCBI Taxonomy" id="1974652"/>
    <lineage>
        <taxon>Bacteria</taxon>
        <taxon>Candidatus Magasanikiibacteriota</taxon>
    </lineage>
</organism>